<reference evidence="10" key="1">
    <citation type="submission" date="2021-05" db="EMBL/GenBank/DDBJ databases">
        <authorList>
            <person name="Alioto T."/>
            <person name="Alioto T."/>
            <person name="Gomez Garrido J."/>
        </authorList>
    </citation>
    <scope>NUCLEOTIDE SEQUENCE</scope>
</reference>
<evidence type="ECO:0000256" key="3">
    <source>
        <dbReference type="ARBA" id="ARBA00022692"/>
    </source>
</evidence>
<keyword evidence="6 9" id="KW-0472">Membrane</keyword>
<dbReference type="Pfam" id="PF02949">
    <property type="entry name" value="7tm_6"/>
    <property type="match status" value="1"/>
</dbReference>
<keyword evidence="5 9" id="KW-1133">Transmembrane helix</keyword>
<dbReference type="GO" id="GO:0004984">
    <property type="term" value="F:olfactory receptor activity"/>
    <property type="evidence" value="ECO:0007669"/>
    <property type="project" value="InterPro"/>
</dbReference>
<dbReference type="EMBL" id="HBUF01098031">
    <property type="protein sequence ID" value="CAG6637357.1"/>
    <property type="molecule type" value="Transcribed_RNA"/>
</dbReference>
<evidence type="ECO:0000256" key="4">
    <source>
        <dbReference type="ARBA" id="ARBA00022725"/>
    </source>
</evidence>
<organism evidence="10">
    <name type="scientific">Cacopsylla melanoneura</name>
    <dbReference type="NCBI Taxonomy" id="428564"/>
    <lineage>
        <taxon>Eukaryota</taxon>
        <taxon>Metazoa</taxon>
        <taxon>Ecdysozoa</taxon>
        <taxon>Arthropoda</taxon>
        <taxon>Hexapoda</taxon>
        <taxon>Insecta</taxon>
        <taxon>Pterygota</taxon>
        <taxon>Neoptera</taxon>
        <taxon>Paraneoptera</taxon>
        <taxon>Hemiptera</taxon>
        <taxon>Sternorrhyncha</taxon>
        <taxon>Psylloidea</taxon>
        <taxon>Psyllidae</taxon>
        <taxon>Psyllinae</taxon>
        <taxon>Cacopsylla</taxon>
    </lineage>
</organism>
<feature type="transmembrane region" description="Helical" evidence="9">
    <location>
        <begin position="9"/>
        <end position="27"/>
    </location>
</feature>
<accession>A0A8D8QTD9</accession>
<dbReference type="GO" id="GO:0005549">
    <property type="term" value="F:odorant binding"/>
    <property type="evidence" value="ECO:0007669"/>
    <property type="project" value="InterPro"/>
</dbReference>
<dbReference type="GO" id="GO:0007165">
    <property type="term" value="P:signal transduction"/>
    <property type="evidence" value="ECO:0007669"/>
    <property type="project" value="UniProtKB-KW"/>
</dbReference>
<name>A0A8D8QTD9_9HEMI</name>
<dbReference type="InterPro" id="IPR004117">
    <property type="entry name" value="7tm6_olfct_rcpt"/>
</dbReference>
<keyword evidence="7" id="KW-0675">Receptor</keyword>
<dbReference type="EMBL" id="HBUF01271928">
    <property type="protein sequence ID" value="CAG6685430.1"/>
    <property type="molecule type" value="Transcribed_RNA"/>
</dbReference>
<keyword evidence="8" id="KW-0807">Transducer</keyword>
<evidence type="ECO:0000256" key="1">
    <source>
        <dbReference type="ARBA" id="ARBA00004141"/>
    </source>
</evidence>
<keyword evidence="3 9" id="KW-0812">Transmembrane</keyword>
<keyword evidence="4" id="KW-0552">Olfaction</keyword>
<proteinExistence type="predicted"/>
<dbReference type="AlphaFoldDB" id="A0A8D8QTD9"/>
<evidence type="ECO:0000256" key="6">
    <source>
        <dbReference type="ARBA" id="ARBA00023136"/>
    </source>
</evidence>
<evidence type="ECO:0000256" key="2">
    <source>
        <dbReference type="ARBA" id="ARBA00022606"/>
    </source>
</evidence>
<comment type="subcellular location">
    <subcellularLocation>
        <location evidence="1">Membrane</location>
        <topology evidence="1">Multi-pass membrane protein</topology>
    </subcellularLocation>
</comment>
<protein>
    <submittedName>
        <fullName evidence="10">Uncharacterized protein</fullName>
    </submittedName>
</protein>
<dbReference type="GO" id="GO:0016020">
    <property type="term" value="C:membrane"/>
    <property type="evidence" value="ECO:0007669"/>
    <property type="project" value="UniProtKB-SubCell"/>
</dbReference>
<evidence type="ECO:0000256" key="5">
    <source>
        <dbReference type="ARBA" id="ARBA00022989"/>
    </source>
</evidence>
<evidence type="ECO:0000256" key="8">
    <source>
        <dbReference type="ARBA" id="ARBA00023224"/>
    </source>
</evidence>
<sequence>MNKFIQPPFIPFLVIMSLSFYQMAYYMKYLPFFNCLKMVIELLFIMVGQWQITELSEELNHCNEIMQKAVYQSEWYKCGPKVKQCVCMMLRQTQQAHYLSFLNGFFVLTNDFMVKVFKGALSFINYMKISGPL</sequence>
<evidence type="ECO:0000256" key="9">
    <source>
        <dbReference type="SAM" id="Phobius"/>
    </source>
</evidence>
<evidence type="ECO:0000313" key="10">
    <source>
        <dbReference type="EMBL" id="CAG6637357.1"/>
    </source>
</evidence>
<dbReference type="EMBL" id="HBUF01098032">
    <property type="protein sequence ID" value="CAG6637358.1"/>
    <property type="molecule type" value="Transcribed_RNA"/>
</dbReference>
<evidence type="ECO:0000256" key="7">
    <source>
        <dbReference type="ARBA" id="ARBA00023170"/>
    </source>
</evidence>
<keyword evidence="2" id="KW-0716">Sensory transduction</keyword>